<sequence>MKTSRFNKVLMLSLVLVALVASTTSVFSVESEKSNTSPGIKEIVFITKTKACACTMKRIKDGEHILRKTLNNIDKKISYTTVNTQTDVVRAAKLRKLANYNFLPVIMFLDDEGKLLAKLDAFITEEKLLEIINKYKIIEPESGD</sequence>
<evidence type="ECO:0000256" key="1">
    <source>
        <dbReference type="SAM" id="SignalP"/>
    </source>
</evidence>
<reference evidence="2 3" key="1">
    <citation type="journal article" date="2016" name="Nat. Commun.">
        <title>Thousands of microbial genomes shed light on interconnected biogeochemical processes in an aquifer system.</title>
        <authorList>
            <person name="Anantharaman K."/>
            <person name="Brown C.T."/>
            <person name="Hug L.A."/>
            <person name="Sharon I."/>
            <person name="Castelle C.J."/>
            <person name="Probst A.J."/>
            <person name="Thomas B.C."/>
            <person name="Singh A."/>
            <person name="Wilkins M.J."/>
            <person name="Karaoz U."/>
            <person name="Brodie E.L."/>
            <person name="Williams K.H."/>
            <person name="Hubbard S.S."/>
            <person name="Banfield J.F."/>
        </authorList>
    </citation>
    <scope>NUCLEOTIDE SEQUENCE [LARGE SCALE GENOMIC DNA]</scope>
</reference>
<organism evidence="2 3">
    <name type="scientific">Candidatus Schekmanbacteria bacterium RBG_13_48_7</name>
    <dbReference type="NCBI Taxonomy" id="1817878"/>
    <lineage>
        <taxon>Bacteria</taxon>
        <taxon>Candidatus Schekmaniibacteriota</taxon>
    </lineage>
</organism>
<evidence type="ECO:0000313" key="3">
    <source>
        <dbReference type="Proteomes" id="UP000179266"/>
    </source>
</evidence>
<keyword evidence="1" id="KW-0732">Signal</keyword>
<protein>
    <recommendedName>
        <fullName evidence="4">Thioredoxin domain-containing protein</fullName>
    </recommendedName>
</protein>
<gene>
    <name evidence="2" type="ORF">A2161_13250</name>
</gene>
<evidence type="ECO:0000313" key="2">
    <source>
        <dbReference type="EMBL" id="OGL43534.1"/>
    </source>
</evidence>
<feature type="signal peptide" evidence="1">
    <location>
        <begin position="1"/>
        <end position="28"/>
    </location>
</feature>
<feature type="chain" id="PRO_5009532252" description="Thioredoxin domain-containing protein" evidence="1">
    <location>
        <begin position="29"/>
        <end position="144"/>
    </location>
</feature>
<dbReference type="EMBL" id="MGDD01000266">
    <property type="protein sequence ID" value="OGL43534.1"/>
    <property type="molecule type" value="Genomic_DNA"/>
</dbReference>
<name>A0A1F7RR80_9BACT</name>
<dbReference type="AlphaFoldDB" id="A0A1F7RR80"/>
<comment type="caution">
    <text evidence="2">The sequence shown here is derived from an EMBL/GenBank/DDBJ whole genome shotgun (WGS) entry which is preliminary data.</text>
</comment>
<accession>A0A1F7RR80</accession>
<dbReference type="Proteomes" id="UP000179266">
    <property type="component" value="Unassembled WGS sequence"/>
</dbReference>
<proteinExistence type="predicted"/>
<evidence type="ECO:0008006" key="4">
    <source>
        <dbReference type="Google" id="ProtNLM"/>
    </source>
</evidence>